<sequence length="174" mass="19596">MGMIMSMFQKSHRVIILGQNAVGKTTVLNAMIHGYLAPHPIPIPVYGFAVECGVYKQFNLIVFDVPLLNMNIPNAVRSDINFVQWNGMYEPQEAVIFILNATEPLESKESLHRLLTLDSLKGKPFLILANFCDLLQHDPSESIIKDLELEKYGRGREWTLRSVSSAKGDGDFVF</sequence>
<dbReference type="EMBL" id="GL883027">
    <property type="protein sequence ID" value="EGG14802.1"/>
    <property type="molecule type" value="Genomic_DNA"/>
</dbReference>
<evidence type="ECO:0000313" key="6">
    <source>
        <dbReference type="Proteomes" id="UP000007797"/>
    </source>
</evidence>
<dbReference type="InterPro" id="IPR027417">
    <property type="entry name" value="P-loop_NTPase"/>
</dbReference>
<evidence type="ECO:0000256" key="4">
    <source>
        <dbReference type="PIRSR" id="PIRSR606689-2"/>
    </source>
</evidence>
<dbReference type="AlphaFoldDB" id="F4QB30"/>
<dbReference type="InterPro" id="IPR024156">
    <property type="entry name" value="Small_GTPase_ARF"/>
</dbReference>
<keyword evidence="4" id="KW-0479">Metal-binding</keyword>
<gene>
    <name evidence="5" type="primary">arrH</name>
    <name evidence="5" type="ORF">DFA_10675</name>
</gene>
<dbReference type="Gene3D" id="3.40.50.300">
    <property type="entry name" value="P-loop containing nucleotide triphosphate hydrolases"/>
    <property type="match status" value="1"/>
</dbReference>
<keyword evidence="1 3" id="KW-0547">Nucleotide-binding</keyword>
<evidence type="ECO:0000256" key="2">
    <source>
        <dbReference type="ARBA" id="ARBA00023134"/>
    </source>
</evidence>
<keyword evidence="4" id="KW-0460">Magnesium</keyword>
<dbReference type="Pfam" id="PF00025">
    <property type="entry name" value="Arf"/>
    <property type="match status" value="1"/>
</dbReference>
<organism evidence="5 6">
    <name type="scientific">Cavenderia fasciculata</name>
    <name type="common">Slime mold</name>
    <name type="synonym">Dictyostelium fasciculatum</name>
    <dbReference type="NCBI Taxonomy" id="261658"/>
    <lineage>
        <taxon>Eukaryota</taxon>
        <taxon>Amoebozoa</taxon>
        <taxon>Evosea</taxon>
        <taxon>Eumycetozoa</taxon>
        <taxon>Dictyostelia</taxon>
        <taxon>Acytosteliales</taxon>
        <taxon>Cavenderiaceae</taxon>
        <taxon>Cavenderia</taxon>
    </lineage>
</organism>
<proteinExistence type="predicted"/>
<keyword evidence="2 3" id="KW-0342">GTP-binding</keyword>
<evidence type="ECO:0000256" key="1">
    <source>
        <dbReference type="ARBA" id="ARBA00022741"/>
    </source>
</evidence>
<dbReference type="Proteomes" id="UP000007797">
    <property type="component" value="Unassembled WGS sequence"/>
</dbReference>
<name>F4QB30_CACFS</name>
<evidence type="ECO:0000256" key="3">
    <source>
        <dbReference type="PIRSR" id="PIRSR606689-1"/>
    </source>
</evidence>
<keyword evidence="6" id="KW-1185">Reference proteome</keyword>
<feature type="binding site" evidence="4">
    <location>
        <position position="25"/>
    </location>
    <ligand>
        <name>Mg(2+)</name>
        <dbReference type="ChEBI" id="CHEBI:18420"/>
    </ligand>
</feature>
<reference evidence="6" key="1">
    <citation type="journal article" date="2011" name="Genome Res.">
        <title>Phylogeny-wide analysis of social amoeba genomes highlights ancient origins for complex intercellular communication.</title>
        <authorList>
            <person name="Heidel A.J."/>
            <person name="Lawal H.M."/>
            <person name="Felder M."/>
            <person name="Schilde C."/>
            <person name="Helps N.R."/>
            <person name="Tunggal B."/>
            <person name="Rivero F."/>
            <person name="John U."/>
            <person name="Schleicher M."/>
            <person name="Eichinger L."/>
            <person name="Platzer M."/>
            <person name="Noegel A.A."/>
            <person name="Schaap P."/>
            <person name="Gloeckner G."/>
        </authorList>
    </citation>
    <scope>NUCLEOTIDE SEQUENCE [LARGE SCALE GENOMIC DNA]</scope>
    <source>
        <strain evidence="6">SH3</strain>
    </source>
</reference>
<dbReference type="GO" id="GO:0003924">
    <property type="term" value="F:GTPase activity"/>
    <property type="evidence" value="ECO:0007669"/>
    <property type="project" value="InterPro"/>
</dbReference>
<dbReference type="STRING" id="1054147.F4QB30"/>
<dbReference type="SUPFAM" id="SSF52540">
    <property type="entry name" value="P-loop containing nucleoside triphosphate hydrolases"/>
    <property type="match status" value="1"/>
</dbReference>
<dbReference type="PANTHER" id="PTHR11711">
    <property type="entry name" value="ADP RIBOSYLATION FACTOR-RELATED"/>
    <property type="match status" value="1"/>
</dbReference>
<dbReference type="OrthoDB" id="414781at2759"/>
<accession>F4QB30</accession>
<feature type="binding site" evidence="3">
    <location>
        <begin position="130"/>
        <end position="133"/>
    </location>
    <ligand>
        <name>GTP</name>
        <dbReference type="ChEBI" id="CHEBI:37565"/>
    </ligand>
</feature>
<feature type="binding site" evidence="3">
    <location>
        <begin position="18"/>
        <end position="25"/>
    </location>
    <ligand>
        <name>GTP</name>
        <dbReference type="ChEBI" id="CHEBI:37565"/>
    </ligand>
</feature>
<dbReference type="InterPro" id="IPR006689">
    <property type="entry name" value="Small_GTPase_ARF/SAR"/>
</dbReference>
<dbReference type="GeneID" id="14866832"/>
<dbReference type="KEGG" id="dfa:DFA_10675"/>
<dbReference type="GO" id="GO:0046872">
    <property type="term" value="F:metal ion binding"/>
    <property type="evidence" value="ECO:0007669"/>
    <property type="project" value="UniProtKB-KW"/>
</dbReference>
<dbReference type="GO" id="GO:0005525">
    <property type="term" value="F:GTP binding"/>
    <property type="evidence" value="ECO:0007669"/>
    <property type="project" value="UniProtKB-KW"/>
</dbReference>
<evidence type="ECO:0000313" key="5">
    <source>
        <dbReference type="EMBL" id="EGG14802.1"/>
    </source>
</evidence>
<protein>
    <submittedName>
        <fullName evidence="5">ADP-ribosylation like factor</fullName>
    </submittedName>
</protein>
<dbReference type="RefSeq" id="XP_004351318.1">
    <property type="nucleotide sequence ID" value="XM_004351266.1"/>
</dbReference>
<dbReference type="SMART" id="SM00177">
    <property type="entry name" value="ARF"/>
    <property type="match status" value="1"/>
</dbReference>